<comment type="caution">
    <text evidence="2">The sequence shown here is derived from an EMBL/GenBank/DDBJ whole genome shotgun (WGS) entry which is preliminary data.</text>
</comment>
<organism evidence="2 4">
    <name type="scientific">Rotaria magnacalcarata</name>
    <dbReference type="NCBI Taxonomy" id="392030"/>
    <lineage>
        <taxon>Eukaryota</taxon>
        <taxon>Metazoa</taxon>
        <taxon>Spiralia</taxon>
        <taxon>Gnathifera</taxon>
        <taxon>Rotifera</taxon>
        <taxon>Eurotatoria</taxon>
        <taxon>Bdelloidea</taxon>
        <taxon>Philodinida</taxon>
        <taxon>Philodinidae</taxon>
        <taxon>Rotaria</taxon>
    </lineage>
</organism>
<evidence type="ECO:0000313" key="4">
    <source>
        <dbReference type="Proteomes" id="UP000681967"/>
    </source>
</evidence>
<evidence type="ECO:0000256" key="1">
    <source>
        <dbReference type="SAM" id="MobiDB-lite"/>
    </source>
</evidence>
<proteinExistence type="predicted"/>
<feature type="region of interest" description="Disordered" evidence="1">
    <location>
        <begin position="31"/>
        <end position="63"/>
    </location>
</feature>
<protein>
    <submittedName>
        <fullName evidence="2">Uncharacterized protein</fullName>
    </submittedName>
</protein>
<feature type="non-terminal residue" evidence="2">
    <location>
        <position position="1"/>
    </location>
</feature>
<sequence>MATVTTCKGYYWVLLTMTKDATINGTVRVTRMSKSSGRTPCTSEVAKRQHQASRLLTSSVYPQ</sequence>
<dbReference type="AlphaFoldDB" id="A0A8S2SVK6"/>
<dbReference type="Proteomes" id="UP000681720">
    <property type="component" value="Unassembled WGS sequence"/>
</dbReference>
<dbReference type="Proteomes" id="UP000681967">
    <property type="component" value="Unassembled WGS sequence"/>
</dbReference>
<name>A0A8S2SVK6_9BILA</name>
<dbReference type="EMBL" id="CAJOBH010026643">
    <property type="protein sequence ID" value="CAF4253682.1"/>
    <property type="molecule type" value="Genomic_DNA"/>
</dbReference>
<accession>A0A8S2SVK6</accession>
<dbReference type="EMBL" id="CAJOBJ010148633">
    <property type="protein sequence ID" value="CAF4795232.1"/>
    <property type="molecule type" value="Genomic_DNA"/>
</dbReference>
<evidence type="ECO:0000313" key="3">
    <source>
        <dbReference type="EMBL" id="CAF4795232.1"/>
    </source>
</evidence>
<feature type="compositionally biased region" description="Polar residues" evidence="1">
    <location>
        <begin position="52"/>
        <end position="63"/>
    </location>
</feature>
<feature type="compositionally biased region" description="Polar residues" evidence="1">
    <location>
        <begin position="31"/>
        <end position="42"/>
    </location>
</feature>
<evidence type="ECO:0000313" key="2">
    <source>
        <dbReference type="EMBL" id="CAF4253682.1"/>
    </source>
</evidence>
<gene>
    <name evidence="2" type="ORF">BYL167_LOCUS25657</name>
    <name evidence="3" type="ORF">GIL414_LOCUS46920</name>
</gene>
<reference evidence="2" key="1">
    <citation type="submission" date="2021-02" db="EMBL/GenBank/DDBJ databases">
        <authorList>
            <person name="Nowell W R."/>
        </authorList>
    </citation>
    <scope>NUCLEOTIDE SEQUENCE</scope>
</reference>